<keyword evidence="7" id="KW-1185">Reference proteome</keyword>
<organism evidence="6 7">
    <name type="scientific">Erythroxylum novogranatense</name>
    <dbReference type="NCBI Taxonomy" id="1862640"/>
    <lineage>
        <taxon>Eukaryota</taxon>
        <taxon>Viridiplantae</taxon>
        <taxon>Streptophyta</taxon>
        <taxon>Embryophyta</taxon>
        <taxon>Tracheophyta</taxon>
        <taxon>Spermatophyta</taxon>
        <taxon>Magnoliopsida</taxon>
        <taxon>eudicotyledons</taxon>
        <taxon>Gunneridae</taxon>
        <taxon>Pentapetalae</taxon>
        <taxon>rosids</taxon>
        <taxon>fabids</taxon>
        <taxon>Malpighiales</taxon>
        <taxon>Erythroxylaceae</taxon>
        <taxon>Erythroxylum</taxon>
    </lineage>
</organism>
<dbReference type="Proteomes" id="UP001159364">
    <property type="component" value="Linkage Group LG10"/>
</dbReference>
<dbReference type="SUPFAM" id="SSF46561">
    <property type="entry name" value="Ribosomal protein L29 (L29p)"/>
    <property type="match status" value="1"/>
</dbReference>
<sequence>MFNLSTLTLPPKPALQIPNSSFSGIQIRHKCHLPACQPMKPRFSSSKTPSSYVIMMAKREELKEIRFKTTKEINEEVVNLKGELFMLRLQKSARNEFKSSEFCRIRKRRKKRKRCCNKIVIYVCDGNLSIRKS</sequence>
<gene>
    <name evidence="6" type="ORF">K2173_022793</name>
</gene>
<dbReference type="InterPro" id="IPR050063">
    <property type="entry name" value="Ribosomal_protein_uL29"/>
</dbReference>
<dbReference type="GO" id="GO:1990904">
    <property type="term" value="C:ribonucleoprotein complex"/>
    <property type="evidence" value="ECO:0007669"/>
    <property type="project" value="UniProtKB-KW"/>
</dbReference>
<name>A0AAV8SMS0_9ROSI</name>
<dbReference type="Pfam" id="PF00831">
    <property type="entry name" value="Ribosomal_L29"/>
    <property type="match status" value="1"/>
</dbReference>
<dbReference type="GO" id="GO:0005840">
    <property type="term" value="C:ribosome"/>
    <property type="evidence" value="ECO:0007669"/>
    <property type="project" value="UniProtKB-KW"/>
</dbReference>
<comment type="caution">
    <text evidence="6">The sequence shown here is derived from an EMBL/GenBank/DDBJ whole genome shotgun (WGS) entry which is preliminary data.</text>
</comment>
<evidence type="ECO:0000313" key="7">
    <source>
        <dbReference type="Proteomes" id="UP001159364"/>
    </source>
</evidence>
<evidence type="ECO:0000256" key="4">
    <source>
        <dbReference type="ARBA" id="ARBA00040028"/>
    </source>
</evidence>
<dbReference type="GO" id="GO:0006412">
    <property type="term" value="P:translation"/>
    <property type="evidence" value="ECO:0007669"/>
    <property type="project" value="InterPro"/>
</dbReference>
<protein>
    <recommendedName>
        <fullName evidence="4">Large ribosomal subunit protein uL29c</fullName>
    </recommendedName>
    <alternativeName>
        <fullName evidence="5">50S ribosomal protein L29, chloroplastic</fullName>
    </alternativeName>
</protein>
<dbReference type="InterPro" id="IPR036049">
    <property type="entry name" value="Ribosomal_uL29_sf"/>
</dbReference>
<evidence type="ECO:0000313" key="6">
    <source>
        <dbReference type="EMBL" id="KAJ8753552.1"/>
    </source>
</evidence>
<reference evidence="6 7" key="1">
    <citation type="submission" date="2021-09" db="EMBL/GenBank/DDBJ databases">
        <title>Genomic insights and catalytic innovation underlie evolution of tropane alkaloids biosynthesis.</title>
        <authorList>
            <person name="Wang Y.-J."/>
            <person name="Tian T."/>
            <person name="Huang J.-P."/>
            <person name="Huang S.-X."/>
        </authorList>
    </citation>
    <scope>NUCLEOTIDE SEQUENCE [LARGE SCALE GENOMIC DNA]</scope>
    <source>
        <strain evidence="6">KIB-2018</strain>
        <tissue evidence="6">Leaf</tissue>
    </source>
</reference>
<dbReference type="EMBL" id="JAIWQS010000010">
    <property type="protein sequence ID" value="KAJ8753552.1"/>
    <property type="molecule type" value="Genomic_DNA"/>
</dbReference>
<dbReference type="AlphaFoldDB" id="A0AAV8SMS0"/>
<dbReference type="Gene3D" id="1.10.287.310">
    <property type="match status" value="1"/>
</dbReference>
<accession>A0AAV8SMS0</accession>
<comment type="similarity">
    <text evidence="1">Belongs to the universal ribosomal protein uL29 family.</text>
</comment>
<dbReference type="NCBIfam" id="TIGR00012">
    <property type="entry name" value="L29"/>
    <property type="match status" value="1"/>
</dbReference>
<keyword evidence="3" id="KW-0687">Ribonucleoprotein</keyword>
<evidence type="ECO:0000256" key="5">
    <source>
        <dbReference type="ARBA" id="ARBA00042960"/>
    </source>
</evidence>
<evidence type="ECO:0000256" key="1">
    <source>
        <dbReference type="ARBA" id="ARBA00009254"/>
    </source>
</evidence>
<dbReference type="GO" id="GO:0003735">
    <property type="term" value="F:structural constituent of ribosome"/>
    <property type="evidence" value="ECO:0007669"/>
    <property type="project" value="InterPro"/>
</dbReference>
<dbReference type="InterPro" id="IPR001854">
    <property type="entry name" value="Ribosomal_uL29"/>
</dbReference>
<evidence type="ECO:0000256" key="2">
    <source>
        <dbReference type="ARBA" id="ARBA00022980"/>
    </source>
</evidence>
<dbReference type="GO" id="GO:0009507">
    <property type="term" value="C:chloroplast"/>
    <property type="evidence" value="ECO:0007669"/>
    <property type="project" value="TreeGrafter"/>
</dbReference>
<dbReference type="PANTHER" id="PTHR10916:SF0">
    <property type="entry name" value="LARGE RIBOSOMAL SUBUNIT PROTEIN UL29C"/>
    <property type="match status" value="1"/>
</dbReference>
<proteinExistence type="inferred from homology"/>
<dbReference type="PANTHER" id="PTHR10916">
    <property type="entry name" value="60S RIBOSOMAL PROTEIN L35/50S RIBOSOMAL PROTEIN L29"/>
    <property type="match status" value="1"/>
</dbReference>
<keyword evidence="2" id="KW-0689">Ribosomal protein</keyword>
<evidence type="ECO:0000256" key="3">
    <source>
        <dbReference type="ARBA" id="ARBA00023274"/>
    </source>
</evidence>